<dbReference type="Gene3D" id="3.10.450.620">
    <property type="entry name" value="JHP933, nucleotidyltransferase-like core domain"/>
    <property type="match status" value="1"/>
</dbReference>
<dbReference type="AlphaFoldDB" id="A1WHS3"/>
<name>A1WHS3_VEREI</name>
<accession>A1WHS3</accession>
<evidence type="ECO:0008006" key="3">
    <source>
        <dbReference type="Google" id="ProtNLM"/>
    </source>
</evidence>
<dbReference type="eggNOG" id="COG2253">
    <property type="taxonomic scope" value="Bacteria"/>
</dbReference>
<dbReference type="KEGG" id="vei:Veis_1419"/>
<dbReference type="Proteomes" id="UP000000374">
    <property type="component" value="Chromosome"/>
</dbReference>
<sequence>MRSILKGIGDTPLVLKGGTALLLAYDLSRFSEDLDFDAPHKLNLESRIQRSVPMGITLDDVAALKDTGTVTRYRAKYHTEHGPRSLKLEVSYRTPTPDSEVRSVHGIRVASLPRIIDQKLKAAHDGHDPRAKVRDLYDLDFAARRWPVAFTGDLASRLQAFAEDPGALESRYQADYDEDDLIPDLVDLEDLALRMHYAAREIAASRAEIDQRVEGLPALRGAADPAVRAFWKHADEAVESMKAGGGNAYEVDWRQVEQKTIRECLERGQSLDSIADALGSNSPGAASPGQQAALRERIAGIEAERPRAGQQGLAKLPALHLVNRHACKQAMAPATAPAWSAEQEHRAAGLEGIKAMATGALLTFAEIGAEAIKKAAEAPRVDWRQVEDAVIAKSLTDDQQPADEVYRAIASASPGALTDQQQAALRERIDSAARVAQGVDRDRGFSM</sequence>
<dbReference type="Pfam" id="PF08843">
    <property type="entry name" value="AbiEii"/>
    <property type="match status" value="1"/>
</dbReference>
<protein>
    <recommendedName>
        <fullName evidence="3">Nucleotidyl transferase AbiEii/AbiGii toxin family protein</fullName>
    </recommendedName>
</protein>
<evidence type="ECO:0000313" key="2">
    <source>
        <dbReference type="Proteomes" id="UP000000374"/>
    </source>
</evidence>
<dbReference type="InterPro" id="IPR014942">
    <property type="entry name" value="AbiEii"/>
</dbReference>
<dbReference type="EMBL" id="CP000542">
    <property type="protein sequence ID" value="ABM57180.1"/>
    <property type="molecule type" value="Genomic_DNA"/>
</dbReference>
<proteinExistence type="predicted"/>
<reference evidence="2" key="1">
    <citation type="submission" date="2006-12" db="EMBL/GenBank/DDBJ databases">
        <title>Complete sequence of chromosome 1 of Verminephrobacter eiseniae EF01-2.</title>
        <authorList>
            <person name="Copeland A."/>
            <person name="Lucas S."/>
            <person name="Lapidus A."/>
            <person name="Barry K."/>
            <person name="Detter J.C."/>
            <person name="Glavina del Rio T."/>
            <person name="Dalin E."/>
            <person name="Tice H."/>
            <person name="Pitluck S."/>
            <person name="Chertkov O."/>
            <person name="Brettin T."/>
            <person name="Bruce D."/>
            <person name="Han C."/>
            <person name="Tapia R."/>
            <person name="Gilna P."/>
            <person name="Schmutz J."/>
            <person name="Larimer F."/>
            <person name="Land M."/>
            <person name="Hauser L."/>
            <person name="Kyrpides N."/>
            <person name="Kim E."/>
            <person name="Stahl D."/>
            <person name="Richardson P."/>
        </authorList>
    </citation>
    <scope>NUCLEOTIDE SEQUENCE [LARGE SCALE GENOMIC DNA]</scope>
    <source>
        <strain evidence="2">EF01-2</strain>
    </source>
</reference>
<dbReference type="STRING" id="391735.Veis_1419"/>
<keyword evidence="2" id="KW-1185">Reference proteome</keyword>
<evidence type="ECO:0000313" key="1">
    <source>
        <dbReference type="EMBL" id="ABM57180.1"/>
    </source>
</evidence>
<gene>
    <name evidence="1" type="ordered locus">Veis_1419</name>
</gene>
<dbReference type="HOGENOM" id="CLU_612412_0_0_4"/>
<dbReference type="Gene3D" id="1.20.58.1790">
    <property type="entry name" value="JHP933, helical tail domain"/>
    <property type="match status" value="1"/>
</dbReference>
<organism evidence="1 2">
    <name type="scientific">Verminephrobacter eiseniae (strain EF01-2)</name>
    <dbReference type="NCBI Taxonomy" id="391735"/>
    <lineage>
        <taxon>Bacteria</taxon>
        <taxon>Pseudomonadati</taxon>
        <taxon>Pseudomonadota</taxon>
        <taxon>Betaproteobacteria</taxon>
        <taxon>Burkholderiales</taxon>
        <taxon>Comamonadaceae</taxon>
        <taxon>Verminephrobacter</taxon>
    </lineage>
</organism>